<sequence>GIVPLSPTQTAAHLPEESEPTQSSPTKRARTNKEEASSNAPLSQCPRLVSVKEEPGNGGPEPPVINNPQNPTLAIDILSQSGSDNQPHLTNTSFTNALASDARENIKSEPEDP</sequence>
<keyword evidence="3" id="KW-1185">Reference proteome</keyword>
<evidence type="ECO:0000313" key="2">
    <source>
        <dbReference type="EMBL" id="PSR73957.1"/>
    </source>
</evidence>
<gene>
    <name evidence="2" type="ORF">PHLCEN_2v10234</name>
</gene>
<protein>
    <submittedName>
        <fullName evidence="2">Uncharacterized protein</fullName>
    </submittedName>
</protein>
<dbReference type="EMBL" id="MLYV02001043">
    <property type="protein sequence ID" value="PSR73957.1"/>
    <property type="molecule type" value="Genomic_DNA"/>
</dbReference>
<comment type="caution">
    <text evidence="2">The sequence shown here is derived from an EMBL/GenBank/DDBJ whole genome shotgun (WGS) entry which is preliminary data.</text>
</comment>
<evidence type="ECO:0000256" key="1">
    <source>
        <dbReference type="SAM" id="MobiDB-lite"/>
    </source>
</evidence>
<name>A0A2R6NNG1_9APHY</name>
<feature type="compositionally biased region" description="Polar residues" evidence="1">
    <location>
        <begin position="1"/>
        <end position="11"/>
    </location>
</feature>
<accession>A0A2R6NNG1</accession>
<feature type="compositionally biased region" description="Basic and acidic residues" evidence="1">
    <location>
        <begin position="101"/>
        <end position="113"/>
    </location>
</feature>
<feature type="non-terminal residue" evidence="2">
    <location>
        <position position="1"/>
    </location>
</feature>
<evidence type="ECO:0000313" key="3">
    <source>
        <dbReference type="Proteomes" id="UP000186601"/>
    </source>
</evidence>
<dbReference type="AlphaFoldDB" id="A0A2R6NNG1"/>
<feature type="region of interest" description="Disordered" evidence="1">
    <location>
        <begin position="1"/>
        <end position="113"/>
    </location>
</feature>
<feature type="compositionally biased region" description="Polar residues" evidence="1">
    <location>
        <begin position="78"/>
        <end position="98"/>
    </location>
</feature>
<dbReference type="Proteomes" id="UP000186601">
    <property type="component" value="Unassembled WGS sequence"/>
</dbReference>
<organism evidence="2 3">
    <name type="scientific">Hermanssonia centrifuga</name>
    <dbReference type="NCBI Taxonomy" id="98765"/>
    <lineage>
        <taxon>Eukaryota</taxon>
        <taxon>Fungi</taxon>
        <taxon>Dikarya</taxon>
        <taxon>Basidiomycota</taxon>
        <taxon>Agaricomycotina</taxon>
        <taxon>Agaricomycetes</taxon>
        <taxon>Polyporales</taxon>
        <taxon>Meruliaceae</taxon>
        <taxon>Hermanssonia</taxon>
    </lineage>
</organism>
<reference evidence="2 3" key="1">
    <citation type="submission" date="2018-02" db="EMBL/GenBank/DDBJ databases">
        <title>Genome sequence of the basidiomycete white-rot fungus Phlebia centrifuga.</title>
        <authorList>
            <person name="Granchi Z."/>
            <person name="Peng M."/>
            <person name="de Vries R.P."/>
            <person name="Hilden K."/>
            <person name="Makela M.R."/>
            <person name="Grigoriev I."/>
            <person name="Riley R."/>
        </authorList>
    </citation>
    <scope>NUCLEOTIDE SEQUENCE [LARGE SCALE GENOMIC DNA]</scope>
    <source>
        <strain evidence="2 3">FBCC195</strain>
    </source>
</reference>
<proteinExistence type="predicted"/>